<proteinExistence type="predicted"/>
<dbReference type="EMBL" id="OOIN01000027">
    <property type="protein sequence ID" value="SPO29132.1"/>
    <property type="molecule type" value="Genomic_DNA"/>
</dbReference>
<protein>
    <submittedName>
        <fullName evidence="1">Uncharacterized protein</fullName>
    </submittedName>
</protein>
<sequence>MLCKSLFPPMLLLPIRSALIGLLCISLSLCPVKTSRMARLEKSCAMPRSRSYLTHASLAQVGPYICKPAKNPSIS</sequence>
<accession>A0A5C3EFC7</accession>
<gene>
    <name evidence="1" type="ORF">UTRI_06081</name>
</gene>
<dbReference type="AlphaFoldDB" id="A0A5C3EFC7"/>
<keyword evidence="2" id="KW-1185">Reference proteome</keyword>
<evidence type="ECO:0000313" key="1">
    <source>
        <dbReference type="EMBL" id="SPO29132.1"/>
    </source>
</evidence>
<reference evidence="1 2" key="1">
    <citation type="submission" date="2018-03" db="EMBL/GenBank/DDBJ databases">
        <authorList>
            <person name="Guldener U."/>
        </authorList>
    </citation>
    <scope>NUCLEOTIDE SEQUENCE [LARGE SCALE GENOMIC DNA]</scope>
    <source>
        <strain evidence="1 2">NBRC100155</strain>
    </source>
</reference>
<organism evidence="1 2">
    <name type="scientific">Ustilago trichophora</name>
    <dbReference type="NCBI Taxonomy" id="86804"/>
    <lineage>
        <taxon>Eukaryota</taxon>
        <taxon>Fungi</taxon>
        <taxon>Dikarya</taxon>
        <taxon>Basidiomycota</taxon>
        <taxon>Ustilaginomycotina</taxon>
        <taxon>Ustilaginomycetes</taxon>
        <taxon>Ustilaginales</taxon>
        <taxon>Ustilaginaceae</taxon>
        <taxon>Ustilago</taxon>
    </lineage>
</organism>
<dbReference type="Proteomes" id="UP000324022">
    <property type="component" value="Unassembled WGS sequence"/>
</dbReference>
<evidence type="ECO:0000313" key="2">
    <source>
        <dbReference type="Proteomes" id="UP000324022"/>
    </source>
</evidence>
<name>A0A5C3EFC7_9BASI</name>